<dbReference type="Proteomes" id="UP000003751">
    <property type="component" value="Unassembled WGS sequence"/>
</dbReference>
<evidence type="ECO:0000313" key="3">
    <source>
        <dbReference type="EMBL" id="EFW91247.1"/>
    </source>
</evidence>
<gene>
    <name evidence="4" type="ORF">SAMN05444342_2976</name>
    <name evidence="3" type="ORF">ZOD2009_14101</name>
</gene>
<evidence type="ECO:0000259" key="2">
    <source>
        <dbReference type="Pfam" id="PF00144"/>
    </source>
</evidence>
<dbReference type="AlphaFoldDB" id="E7QVI4"/>
<name>E7QVI4_HALPU</name>
<evidence type="ECO:0000313" key="6">
    <source>
        <dbReference type="Proteomes" id="UP000184203"/>
    </source>
</evidence>
<dbReference type="RefSeq" id="WP_007980849.1">
    <property type="nucleotide sequence ID" value="NZ_AEMG01000015.1"/>
</dbReference>
<dbReference type="PANTHER" id="PTHR43283:SF11">
    <property type="entry name" value="BETA-LACTAMASE-RELATED DOMAIN-CONTAINING PROTEIN"/>
    <property type="match status" value="1"/>
</dbReference>
<reference evidence="3 5" key="1">
    <citation type="journal article" date="2014" name="ISME J.">
        <title>Trehalose/2-sulfotrehalose biosynthesis and glycine-betaine uptake are widely spread mechanisms for osmoadaptation in the Halobacteriales.</title>
        <authorList>
            <person name="Youssef N.H."/>
            <person name="Savage-Ashlock K.N."/>
            <person name="McCully A.L."/>
            <person name="Luedtke B."/>
            <person name="Shaw E.I."/>
            <person name="Hoff W.D."/>
            <person name="Elshahed M.S."/>
        </authorList>
    </citation>
    <scope>NUCLEOTIDE SEQUENCE [LARGE SCALE GENOMIC DNA]</scope>
    <source>
        <strain evidence="3 5">DX253</strain>
    </source>
</reference>
<dbReference type="Gene3D" id="3.40.710.10">
    <property type="entry name" value="DD-peptidase/beta-lactamase superfamily"/>
    <property type="match status" value="1"/>
</dbReference>
<dbReference type="STRING" id="797209.GCA_000376445_03340"/>
<dbReference type="EMBL" id="AEMG01000015">
    <property type="protein sequence ID" value="EFW91247.1"/>
    <property type="molecule type" value="Genomic_DNA"/>
</dbReference>
<keyword evidence="6" id="KW-1185">Reference proteome</keyword>
<dbReference type="InterPro" id="IPR012338">
    <property type="entry name" value="Beta-lactam/transpept-like"/>
</dbReference>
<reference evidence="6" key="2">
    <citation type="submission" date="2016-11" db="EMBL/GenBank/DDBJ databases">
        <authorList>
            <person name="Varghese N."/>
            <person name="Submissions S."/>
        </authorList>
    </citation>
    <scope>NUCLEOTIDE SEQUENCE [LARGE SCALE GENOMIC DNA]</scope>
    <source>
        <strain evidence="6">DX253</strain>
    </source>
</reference>
<dbReference type="Pfam" id="PF00144">
    <property type="entry name" value="Beta-lactamase"/>
    <property type="match status" value="1"/>
</dbReference>
<feature type="domain" description="Beta-lactamase-related" evidence="2">
    <location>
        <begin position="12"/>
        <end position="329"/>
    </location>
</feature>
<protein>
    <submittedName>
        <fullName evidence="3 4">Beta-lactamase</fullName>
    </submittedName>
</protein>
<accession>E7QVI4</accession>
<keyword evidence="1" id="KW-0378">Hydrolase</keyword>
<dbReference type="PANTHER" id="PTHR43283">
    <property type="entry name" value="BETA-LACTAMASE-RELATED"/>
    <property type="match status" value="1"/>
</dbReference>
<sequence>MRGSTGDDSLETVLARGLEEGVYPGSVAAVGTTDGIDAVGVVGERDPERGAAMTRETIFDGASLTKPVVTATTALSLVESGVITLSDELRRHVPSLDGYRRGDVRLLELLTHSSGFQPYSFAESWESPSDVLAGLRDRSILEAEPGSRNEYSCLNFVHLAEALRGATDRSLGELAERHVFGPAGMETSRLGPLEDVSNVAATYDHEYRDRILRGEVHDPLGWAMNGQSGNAGLFTTVDDLAAFARAYLAADGTLLSPATVERLQDDWVPDLDTRHSLGWRLADGTYPAPNWSRVGLGHTGYTGTSLWLDHARDRFAVLLTNQVYDGKDTGLIRFRERFHAMVAAGRFD</sequence>
<reference evidence="4" key="3">
    <citation type="submission" date="2016-11" db="EMBL/GenBank/DDBJ databases">
        <authorList>
            <person name="Jaros S."/>
            <person name="Januszkiewicz K."/>
            <person name="Wedrychowicz H."/>
        </authorList>
    </citation>
    <scope>NUCLEOTIDE SEQUENCE [LARGE SCALE GENOMIC DNA]</scope>
    <source>
        <strain evidence="4">DX253</strain>
    </source>
</reference>
<dbReference type="InterPro" id="IPR050789">
    <property type="entry name" value="Diverse_Enzym_Activities"/>
</dbReference>
<dbReference type="SUPFAM" id="SSF56601">
    <property type="entry name" value="beta-lactamase/transpeptidase-like"/>
    <property type="match status" value="1"/>
</dbReference>
<dbReference type="eggNOG" id="arCOG00771">
    <property type="taxonomic scope" value="Archaea"/>
</dbReference>
<dbReference type="GO" id="GO:0016787">
    <property type="term" value="F:hydrolase activity"/>
    <property type="evidence" value="ECO:0007669"/>
    <property type="project" value="UniProtKB-KW"/>
</dbReference>
<dbReference type="EMBL" id="FRAN01000004">
    <property type="protein sequence ID" value="SHL08701.1"/>
    <property type="molecule type" value="Genomic_DNA"/>
</dbReference>
<evidence type="ECO:0000256" key="1">
    <source>
        <dbReference type="ARBA" id="ARBA00022801"/>
    </source>
</evidence>
<organism evidence="3 5">
    <name type="scientific">Haladaptatus paucihalophilus DX253</name>
    <dbReference type="NCBI Taxonomy" id="797209"/>
    <lineage>
        <taxon>Archaea</taxon>
        <taxon>Methanobacteriati</taxon>
        <taxon>Methanobacteriota</taxon>
        <taxon>Stenosarchaea group</taxon>
        <taxon>Halobacteria</taxon>
        <taxon>Halobacteriales</taxon>
        <taxon>Haladaptataceae</taxon>
        <taxon>Haladaptatus</taxon>
    </lineage>
</organism>
<proteinExistence type="predicted"/>
<evidence type="ECO:0000313" key="5">
    <source>
        <dbReference type="Proteomes" id="UP000003751"/>
    </source>
</evidence>
<dbReference type="MEROPS" id="S12.950"/>
<dbReference type="OrthoDB" id="111095at2157"/>
<dbReference type="PATRIC" id="fig|797209.4.peg.2775"/>
<dbReference type="InterPro" id="IPR001466">
    <property type="entry name" value="Beta-lactam-related"/>
</dbReference>
<evidence type="ECO:0000313" key="4">
    <source>
        <dbReference type="EMBL" id="SHL08701.1"/>
    </source>
</evidence>
<dbReference type="Proteomes" id="UP000184203">
    <property type="component" value="Unassembled WGS sequence"/>
</dbReference>